<accession>A0A512RML9</accession>
<dbReference type="OrthoDB" id="595025at2"/>
<keyword evidence="1" id="KW-1133">Transmembrane helix</keyword>
<sequence length="177" mass="20038">MKEAFARNKVLTVLVLILLLTNILLVVFFVWMKPASGDPGRSGRDDRGPGVTELLKKQVGFTDGQMTQYKALKEQHWVKMKPYFGEIRAAKDRFYGLLSSSIAADSLTIASAADSIAAKQKQIDMQTFRHFQQVRNICTPAQQPAFDSMVQQVIRRMSGPWKKTVKKEKDSLNTQHH</sequence>
<organism evidence="2 3">
    <name type="scientific">Chitinophaga cymbidii</name>
    <dbReference type="NCBI Taxonomy" id="1096750"/>
    <lineage>
        <taxon>Bacteria</taxon>
        <taxon>Pseudomonadati</taxon>
        <taxon>Bacteroidota</taxon>
        <taxon>Chitinophagia</taxon>
        <taxon>Chitinophagales</taxon>
        <taxon>Chitinophagaceae</taxon>
        <taxon>Chitinophaga</taxon>
    </lineage>
</organism>
<dbReference type="Pfam" id="PF13801">
    <property type="entry name" value="Metal_resist"/>
    <property type="match status" value="1"/>
</dbReference>
<feature type="transmembrane region" description="Helical" evidence="1">
    <location>
        <begin position="12"/>
        <end position="32"/>
    </location>
</feature>
<proteinExistence type="predicted"/>
<keyword evidence="1" id="KW-0472">Membrane</keyword>
<gene>
    <name evidence="2" type="ORF">CCY01nite_31900</name>
</gene>
<keyword evidence="3" id="KW-1185">Reference proteome</keyword>
<comment type="caution">
    <text evidence="2">The sequence shown here is derived from an EMBL/GenBank/DDBJ whole genome shotgun (WGS) entry which is preliminary data.</text>
</comment>
<evidence type="ECO:0000313" key="3">
    <source>
        <dbReference type="Proteomes" id="UP000321436"/>
    </source>
</evidence>
<reference evidence="2 3" key="1">
    <citation type="submission" date="2019-07" db="EMBL/GenBank/DDBJ databases">
        <title>Whole genome shotgun sequence of Chitinophaga cymbidii NBRC 109752.</title>
        <authorList>
            <person name="Hosoyama A."/>
            <person name="Uohara A."/>
            <person name="Ohji S."/>
            <person name="Ichikawa N."/>
        </authorList>
    </citation>
    <scope>NUCLEOTIDE SEQUENCE [LARGE SCALE GENOMIC DNA]</scope>
    <source>
        <strain evidence="2 3">NBRC 109752</strain>
    </source>
</reference>
<dbReference type="AlphaFoldDB" id="A0A512RML9"/>
<dbReference type="EMBL" id="BKAU01000003">
    <property type="protein sequence ID" value="GEP96930.1"/>
    <property type="molecule type" value="Genomic_DNA"/>
</dbReference>
<evidence type="ECO:0000256" key="1">
    <source>
        <dbReference type="SAM" id="Phobius"/>
    </source>
</evidence>
<dbReference type="Gene3D" id="1.20.120.1490">
    <property type="match status" value="1"/>
</dbReference>
<dbReference type="RefSeq" id="WP_146863945.1">
    <property type="nucleotide sequence ID" value="NZ_BKAU01000003.1"/>
</dbReference>
<dbReference type="Proteomes" id="UP000321436">
    <property type="component" value="Unassembled WGS sequence"/>
</dbReference>
<evidence type="ECO:0000313" key="2">
    <source>
        <dbReference type="EMBL" id="GEP96930.1"/>
    </source>
</evidence>
<dbReference type="InterPro" id="IPR025961">
    <property type="entry name" value="Metal_resist"/>
</dbReference>
<name>A0A512RML9_9BACT</name>
<keyword evidence="1" id="KW-0812">Transmembrane</keyword>
<evidence type="ECO:0008006" key="4">
    <source>
        <dbReference type="Google" id="ProtNLM"/>
    </source>
</evidence>
<protein>
    <recommendedName>
        <fullName evidence="4">Periplasmic heavy metal sensor</fullName>
    </recommendedName>
</protein>